<proteinExistence type="predicted"/>
<dbReference type="AlphaFoldDB" id="A0A1E5TD15"/>
<evidence type="ECO:0000313" key="1">
    <source>
        <dbReference type="EMBL" id="OEK09273.1"/>
    </source>
</evidence>
<keyword evidence="2" id="KW-1185">Reference proteome</keyword>
<evidence type="ECO:0000313" key="2">
    <source>
        <dbReference type="Proteomes" id="UP000095713"/>
    </source>
</evidence>
<dbReference type="Proteomes" id="UP000095713">
    <property type="component" value="Unassembled WGS sequence"/>
</dbReference>
<accession>A0A1E5TD15</accession>
<comment type="caution">
    <text evidence="1">The sequence shown here is derived from an EMBL/GenBank/DDBJ whole genome shotgun (WGS) entry which is preliminary data.</text>
</comment>
<protein>
    <submittedName>
        <fullName evidence="1">Uncharacterized protein</fullName>
    </submittedName>
</protein>
<gene>
    <name evidence="1" type="ORF">A8C32_11150</name>
</gene>
<name>A0A1E5TD15_9FLAO</name>
<organism evidence="1 2">
    <name type="scientific">Flavivirga aquatica</name>
    <dbReference type="NCBI Taxonomy" id="1849968"/>
    <lineage>
        <taxon>Bacteria</taxon>
        <taxon>Pseudomonadati</taxon>
        <taxon>Bacteroidota</taxon>
        <taxon>Flavobacteriia</taxon>
        <taxon>Flavobacteriales</taxon>
        <taxon>Flavobacteriaceae</taxon>
        <taxon>Flavivirga</taxon>
    </lineage>
</organism>
<reference evidence="1 2" key="1">
    <citation type="submission" date="2016-05" db="EMBL/GenBank/DDBJ databases">
        <title>Draft Genome Sequence of Algibacter sp. Strain SK-16 Isolated from the Surface Water of Aburatsubo Inlet.</title>
        <authorList>
            <person name="Wong S.-K."/>
            <person name="Yoshizawa S."/>
            <person name="Nakajima Y."/>
            <person name="Ogura Y."/>
            <person name="Tetsuya H."/>
            <person name="Hamasaki K."/>
        </authorList>
    </citation>
    <scope>NUCLEOTIDE SEQUENCE [LARGE SCALE GENOMIC DNA]</scope>
    <source>
        <strain evidence="1 2">SK-16</strain>
    </source>
</reference>
<sequence>MNISLTSSSGGGQNEPFRIARLEKVSRIYKFQVGDLSEQKIPEIISLHDHKGKLAVSWNREPNEEQKNVIKLVWELQNEYDIIHNIDGEL</sequence>
<dbReference type="EMBL" id="MDJD01000007">
    <property type="protein sequence ID" value="OEK09273.1"/>
    <property type="molecule type" value="Genomic_DNA"/>
</dbReference>
<dbReference type="RefSeq" id="WP_069828710.1">
    <property type="nucleotide sequence ID" value="NZ_MDJD01000007.1"/>
</dbReference>
<dbReference type="OrthoDB" id="1496122at2"/>